<evidence type="ECO:0000313" key="1">
    <source>
        <dbReference type="Proteomes" id="UP000035680"/>
    </source>
</evidence>
<organism evidence="1 2">
    <name type="scientific">Strongyloides venezuelensis</name>
    <name type="common">Threadworm</name>
    <dbReference type="NCBI Taxonomy" id="75913"/>
    <lineage>
        <taxon>Eukaryota</taxon>
        <taxon>Metazoa</taxon>
        <taxon>Ecdysozoa</taxon>
        <taxon>Nematoda</taxon>
        <taxon>Chromadorea</taxon>
        <taxon>Rhabditida</taxon>
        <taxon>Tylenchina</taxon>
        <taxon>Panagrolaimomorpha</taxon>
        <taxon>Strongyloidoidea</taxon>
        <taxon>Strongyloididae</taxon>
        <taxon>Strongyloides</taxon>
    </lineage>
</organism>
<dbReference type="STRING" id="75913.A0A0K0FD95"/>
<reference evidence="1" key="1">
    <citation type="submission" date="2014-07" db="EMBL/GenBank/DDBJ databases">
        <authorList>
            <person name="Martin A.A"/>
            <person name="De Silva N."/>
        </authorList>
    </citation>
    <scope>NUCLEOTIDE SEQUENCE</scope>
</reference>
<evidence type="ECO:0000313" key="2">
    <source>
        <dbReference type="WBParaSite" id="SVE_0681500.1"/>
    </source>
</evidence>
<dbReference type="Proteomes" id="UP000035680">
    <property type="component" value="Unassembled WGS sequence"/>
</dbReference>
<sequence length="126" mass="14034">MISGRAGAEDDMFITCNIGCVPTKNSKSGKNLICVRGSFQGTSCKTQEKYGCGFGEHILEDYNGEIVSKAKKKGCFTEKDYKILKKQNVEIFKMNGEGTMIVNTGKRLMVRNGRRCNKDNCNVFNN</sequence>
<dbReference type="AlphaFoldDB" id="A0A0K0FD95"/>
<accession>A0A0K0FD95</accession>
<dbReference type="WBParaSite" id="SVE_0681500.1">
    <property type="protein sequence ID" value="SVE_0681500.1"/>
    <property type="gene ID" value="SVE_0681500"/>
</dbReference>
<keyword evidence="1" id="KW-1185">Reference proteome</keyword>
<name>A0A0K0FD95_STRVS</name>
<proteinExistence type="predicted"/>
<protein>
    <submittedName>
        <fullName evidence="2">Uncharacterized protein</fullName>
    </submittedName>
</protein>
<reference evidence="2" key="2">
    <citation type="submission" date="2015-08" db="UniProtKB">
        <authorList>
            <consortium name="WormBaseParasite"/>
        </authorList>
    </citation>
    <scope>IDENTIFICATION</scope>
</reference>